<dbReference type="RefSeq" id="WP_133638929.1">
    <property type="nucleotide sequence ID" value="NZ_SNZV01000001.1"/>
</dbReference>
<dbReference type="SUPFAM" id="SSF56784">
    <property type="entry name" value="HAD-like"/>
    <property type="match status" value="1"/>
</dbReference>
<dbReference type="NCBIfam" id="TIGR01509">
    <property type="entry name" value="HAD-SF-IA-v3"/>
    <property type="match status" value="1"/>
</dbReference>
<dbReference type="Gene3D" id="3.40.50.1000">
    <property type="entry name" value="HAD superfamily/HAD-like"/>
    <property type="match status" value="1"/>
</dbReference>
<dbReference type="InterPro" id="IPR006439">
    <property type="entry name" value="HAD-SF_hydro_IA"/>
</dbReference>
<reference evidence="1 2" key="1">
    <citation type="submission" date="2019-03" db="EMBL/GenBank/DDBJ databases">
        <title>Genomic Encyclopedia of Type Strains, Phase III (KMG-III): the genomes of soil and plant-associated and newly described type strains.</title>
        <authorList>
            <person name="Whitman W."/>
        </authorList>
    </citation>
    <scope>NUCLEOTIDE SEQUENCE [LARGE SCALE GENOMIC DNA]</scope>
    <source>
        <strain evidence="1 2">CGMCC 1.12801</strain>
    </source>
</reference>
<accession>A0A4R7DBV2</accession>
<dbReference type="SFLD" id="SFLDG01129">
    <property type="entry name" value="C1.5:_HAD__Beta-PGM__Phosphata"/>
    <property type="match status" value="1"/>
</dbReference>
<keyword evidence="1" id="KW-0378">Hydrolase</keyword>
<evidence type="ECO:0000313" key="1">
    <source>
        <dbReference type="EMBL" id="TDS17761.1"/>
    </source>
</evidence>
<gene>
    <name evidence="1" type="ORF">B0I21_101634</name>
</gene>
<organism evidence="1 2">
    <name type="scientific">Sphingobacterium paludis</name>
    <dbReference type="NCBI Taxonomy" id="1476465"/>
    <lineage>
        <taxon>Bacteria</taxon>
        <taxon>Pseudomonadati</taxon>
        <taxon>Bacteroidota</taxon>
        <taxon>Sphingobacteriia</taxon>
        <taxon>Sphingobacteriales</taxon>
        <taxon>Sphingobacteriaceae</taxon>
        <taxon>Sphingobacterium</taxon>
    </lineage>
</organism>
<protein>
    <submittedName>
        <fullName evidence="1">Putative hydrolase of the HAD superfamily</fullName>
    </submittedName>
</protein>
<dbReference type="PANTHER" id="PTHR43611">
    <property type="entry name" value="ALPHA-D-GLUCOSE 1-PHOSPHATE PHOSPHATASE"/>
    <property type="match status" value="1"/>
</dbReference>
<keyword evidence="2" id="KW-1185">Reference proteome</keyword>
<dbReference type="Proteomes" id="UP000294752">
    <property type="component" value="Unassembled WGS sequence"/>
</dbReference>
<dbReference type="EMBL" id="SNZV01000001">
    <property type="protein sequence ID" value="TDS17761.1"/>
    <property type="molecule type" value="Genomic_DNA"/>
</dbReference>
<name>A0A4R7DBV2_9SPHI</name>
<dbReference type="CDD" id="cd02603">
    <property type="entry name" value="HAD_sEH-N_like"/>
    <property type="match status" value="1"/>
</dbReference>
<dbReference type="Gene3D" id="1.10.150.240">
    <property type="entry name" value="Putative phosphatase, domain 2"/>
    <property type="match status" value="1"/>
</dbReference>
<comment type="caution">
    <text evidence="1">The sequence shown here is derived from an EMBL/GenBank/DDBJ whole genome shotgun (WGS) entry which is preliminary data.</text>
</comment>
<sequence>MQKIKNIILDYGNVIFMIDFARVRQAFISLGIKNVDEFFGHRAQDSLFDAFDRGEISAAAFRDGIRQRSGQPELSDNDIDNAWNALLIGVPPGKHDVLEYLHSKYRCFLLSNNNEIHYARCMEHLSEVYGIADNSSFFEQTFYSHLLALRKPDAAIFEEVVRQTGIVPSETLFIDDSPQHLESAERLGFQTAHCTPEEPLEYLVEKFKL</sequence>
<dbReference type="InterPro" id="IPR023198">
    <property type="entry name" value="PGP-like_dom2"/>
</dbReference>
<dbReference type="PANTHER" id="PTHR43611:SF3">
    <property type="entry name" value="FLAVIN MONONUCLEOTIDE HYDROLASE 1, CHLOROPLATIC"/>
    <property type="match status" value="1"/>
</dbReference>
<dbReference type="InterPro" id="IPR036412">
    <property type="entry name" value="HAD-like_sf"/>
</dbReference>
<evidence type="ECO:0000313" key="2">
    <source>
        <dbReference type="Proteomes" id="UP000294752"/>
    </source>
</evidence>
<dbReference type="SFLD" id="SFLDS00003">
    <property type="entry name" value="Haloacid_Dehalogenase"/>
    <property type="match status" value="1"/>
</dbReference>
<dbReference type="Pfam" id="PF00702">
    <property type="entry name" value="Hydrolase"/>
    <property type="match status" value="1"/>
</dbReference>
<dbReference type="GO" id="GO:0016787">
    <property type="term" value="F:hydrolase activity"/>
    <property type="evidence" value="ECO:0007669"/>
    <property type="project" value="UniProtKB-KW"/>
</dbReference>
<dbReference type="InterPro" id="IPR023214">
    <property type="entry name" value="HAD_sf"/>
</dbReference>
<proteinExistence type="predicted"/>
<dbReference type="OrthoDB" id="9797415at2"/>
<dbReference type="AlphaFoldDB" id="A0A4R7DBV2"/>